<keyword evidence="3" id="KW-0238">DNA-binding</keyword>
<evidence type="ECO:0000259" key="5">
    <source>
        <dbReference type="PROSITE" id="PS50931"/>
    </source>
</evidence>
<dbReference type="InterPro" id="IPR036390">
    <property type="entry name" value="WH_DNA-bd_sf"/>
</dbReference>
<protein>
    <submittedName>
        <fullName evidence="6">LysR family transcriptional regulator</fullName>
    </submittedName>
</protein>
<sequence length="298" mass="32700">MNNKLNAISTFLRVAEAGSFSAAARQTGIKQSAVSQQIAALEESLGVVLLHRTTRTMKLTEQGERYRRDMLLVLDAMGEAERRLHPVDHSVQGRVHVQLPSGLGQIILPHLLALQRLHPELQLMISLDDRLADLVTEGVDVAIRLSSEPPQAHAARVLARIEAALFAAPGFQAVHAVSELATLPHVRFSGIPLDAPLRLISDEETVEINVNTVFRANTSDALLQALESGIGIGGLQRPLVVRALQAGTLVPVLPDWRLPDRFLYAVYPDARFIPQRVRKVISVIEQLLPEIATHETTK</sequence>
<dbReference type="Gene3D" id="1.10.10.10">
    <property type="entry name" value="Winged helix-like DNA-binding domain superfamily/Winged helix DNA-binding domain"/>
    <property type="match status" value="1"/>
</dbReference>
<dbReference type="SUPFAM" id="SSF53850">
    <property type="entry name" value="Periplasmic binding protein-like II"/>
    <property type="match status" value="1"/>
</dbReference>
<dbReference type="Pfam" id="PF03466">
    <property type="entry name" value="LysR_substrate"/>
    <property type="match status" value="1"/>
</dbReference>
<keyword evidence="4" id="KW-0804">Transcription</keyword>
<gene>
    <name evidence="6" type="ORF">EKN29_01625</name>
</gene>
<reference evidence="6 7" key="1">
    <citation type="submission" date="2018-12" db="EMBL/GenBank/DDBJ databases">
        <title>The Batch Genome Submission of Enterobacter spp. strains.</title>
        <authorList>
            <person name="Wei L."/>
            <person name="Wu W."/>
            <person name="Lin J."/>
            <person name="Zhang X."/>
            <person name="Feng Y."/>
            <person name="Zong Z."/>
        </authorList>
    </citation>
    <scope>NUCLEOTIDE SEQUENCE [LARGE SCALE GENOMIC DNA]</scope>
    <source>
        <strain evidence="6 7">SCEM020047</strain>
    </source>
</reference>
<dbReference type="PROSITE" id="PS50931">
    <property type="entry name" value="HTH_LYSR"/>
    <property type="match status" value="1"/>
</dbReference>
<dbReference type="FunFam" id="1.10.10.10:FF:000001">
    <property type="entry name" value="LysR family transcriptional regulator"/>
    <property type="match status" value="1"/>
</dbReference>
<evidence type="ECO:0000256" key="3">
    <source>
        <dbReference type="ARBA" id="ARBA00023125"/>
    </source>
</evidence>
<organism evidence="6 7">
    <name type="scientific">Enterobacter mori</name>
    <dbReference type="NCBI Taxonomy" id="539813"/>
    <lineage>
        <taxon>Bacteria</taxon>
        <taxon>Pseudomonadati</taxon>
        <taxon>Pseudomonadota</taxon>
        <taxon>Gammaproteobacteria</taxon>
        <taxon>Enterobacterales</taxon>
        <taxon>Enterobacteriaceae</taxon>
        <taxon>Enterobacter</taxon>
    </lineage>
</organism>
<dbReference type="PANTHER" id="PTHR30537">
    <property type="entry name" value="HTH-TYPE TRANSCRIPTIONAL REGULATOR"/>
    <property type="match status" value="1"/>
</dbReference>
<dbReference type="EMBL" id="RXPP01000001">
    <property type="protein sequence ID" value="RTQ27131.1"/>
    <property type="molecule type" value="Genomic_DNA"/>
</dbReference>
<feature type="domain" description="HTH lysR-type" evidence="5">
    <location>
        <begin position="1"/>
        <end position="60"/>
    </location>
</feature>
<dbReference type="SUPFAM" id="SSF46785">
    <property type="entry name" value="Winged helix' DNA-binding domain"/>
    <property type="match status" value="1"/>
</dbReference>
<dbReference type="RefSeq" id="WP_126815420.1">
    <property type="nucleotide sequence ID" value="NZ_JAJHUL010000001.1"/>
</dbReference>
<dbReference type="PANTHER" id="PTHR30537:SF5">
    <property type="entry name" value="HTH-TYPE TRANSCRIPTIONAL ACTIVATOR TTDR-RELATED"/>
    <property type="match status" value="1"/>
</dbReference>
<proteinExistence type="inferred from homology"/>
<evidence type="ECO:0000313" key="6">
    <source>
        <dbReference type="EMBL" id="RTQ27131.1"/>
    </source>
</evidence>
<dbReference type="GO" id="GO:0003700">
    <property type="term" value="F:DNA-binding transcription factor activity"/>
    <property type="evidence" value="ECO:0007669"/>
    <property type="project" value="InterPro"/>
</dbReference>
<evidence type="ECO:0000313" key="7">
    <source>
        <dbReference type="Proteomes" id="UP000282263"/>
    </source>
</evidence>
<dbReference type="PRINTS" id="PR00039">
    <property type="entry name" value="HTHLYSR"/>
</dbReference>
<dbReference type="CDD" id="cd08422">
    <property type="entry name" value="PBP2_CrgA_like"/>
    <property type="match status" value="1"/>
</dbReference>
<dbReference type="Pfam" id="PF00126">
    <property type="entry name" value="HTH_1"/>
    <property type="match status" value="1"/>
</dbReference>
<dbReference type="AlphaFoldDB" id="A0A9Q7K7P2"/>
<dbReference type="InterPro" id="IPR000847">
    <property type="entry name" value="LysR_HTH_N"/>
</dbReference>
<dbReference type="Proteomes" id="UP000282263">
    <property type="component" value="Unassembled WGS sequence"/>
</dbReference>
<comment type="caution">
    <text evidence="6">The sequence shown here is derived from an EMBL/GenBank/DDBJ whole genome shotgun (WGS) entry which is preliminary data.</text>
</comment>
<comment type="similarity">
    <text evidence="1">Belongs to the LysR transcriptional regulatory family.</text>
</comment>
<dbReference type="InterPro" id="IPR036388">
    <property type="entry name" value="WH-like_DNA-bd_sf"/>
</dbReference>
<accession>A0A9Q7K7P2</accession>
<evidence type="ECO:0000256" key="1">
    <source>
        <dbReference type="ARBA" id="ARBA00009437"/>
    </source>
</evidence>
<evidence type="ECO:0000256" key="2">
    <source>
        <dbReference type="ARBA" id="ARBA00023015"/>
    </source>
</evidence>
<name>A0A9Q7K7P2_9ENTR</name>
<dbReference type="InterPro" id="IPR005119">
    <property type="entry name" value="LysR_subst-bd"/>
</dbReference>
<evidence type="ECO:0000256" key="4">
    <source>
        <dbReference type="ARBA" id="ARBA00023163"/>
    </source>
</evidence>
<dbReference type="InterPro" id="IPR058163">
    <property type="entry name" value="LysR-type_TF_proteobact-type"/>
</dbReference>
<dbReference type="GO" id="GO:0003677">
    <property type="term" value="F:DNA binding"/>
    <property type="evidence" value="ECO:0007669"/>
    <property type="project" value="UniProtKB-KW"/>
</dbReference>
<dbReference type="Gene3D" id="3.40.190.290">
    <property type="match status" value="1"/>
</dbReference>
<keyword evidence="2" id="KW-0805">Transcription regulation</keyword>